<dbReference type="Gene3D" id="1.10.287.130">
    <property type="match status" value="1"/>
</dbReference>
<dbReference type="Gene3D" id="6.10.340.10">
    <property type="match status" value="1"/>
</dbReference>
<evidence type="ECO:0000256" key="4">
    <source>
        <dbReference type="ARBA" id="ARBA00022553"/>
    </source>
</evidence>
<dbReference type="InterPro" id="IPR036097">
    <property type="entry name" value="HisK_dim/P_sf"/>
</dbReference>
<dbReference type="InterPro" id="IPR003594">
    <property type="entry name" value="HATPase_dom"/>
</dbReference>
<dbReference type="FunFam" id="3.30.565.10:FF:000006">
    <property type="entry name" value="Sensor histidine kinase WalK"/>
    <property type="match status" value="1"/>
</dbReference>
<dbReference type="InterPro" id="IPR003660">
    <property type="entry name" value="HAMP_dom"/>
</dbReference>
<dbReference type="EMBL" id="PXYW01000002">
    <property type="protein sequence ID" value="PSR35367.1"/>
    <property type="molecule type" value="Genomic_DNA"/>
</dbReference>
<evidence type="ECO:0000256" key="1">
    <source>
        <dbReference type="ARBA" id="ARBA00000085"/>
    </source>
</evidence>
<dbReference type="InterPro" id="IPR003661">
    <property type="entry name" value="HisK_dim/P_dom"/>
</dbReference>
<evidence type="ECO:0000259" key="13">
    <source>
        <dbReference type="PROSITE" id="PS50885"/>
    </source>
</evidence>
<evidence type="ECO:0000313" key="14">
    <source>
        <dbReference type="EMBL" id="PSR35367.1"/>
    </source>
</evidence>
<dbReference type="PRINTS" id="PR00344">
    <property type="entry name" value="BCTRLSENSOR"/>
</dbReference>
<evidence type="ECO:0000256" key="8">
    <source>
        <dbReference type="ARBA" id="ARBA00022989"/>
    </source>
</evidence>
<dbReference type="PANTHER" id="PTHR45436">
    <property type="entry name" value="SENSOR HISTIDINE KINASE YKOH"/>
    <property type="match status" value="1"/>
</dbReference>
<dbReference type="SMART" id="SM00304">
    <property type="entry name" value="HAMP"/>
    <property type="match status" value="1"/>
</dbReference>
<dbReference type="PANTHER" id="PTHR45436:SF5">
    <property type="entry name" value="SENSOR HISTIDINE KINASE TRCS"/>
    <property type="match status" value="1"/>
</dbReference>
<keyword evidence="4" id="KW-0597">Phosphoprotein</keyword>
<dbReference type="InterPro" id="IPR036890">
    <property type="entry name" value="HATPase_C_sf"/>
</dbReference>
<keyword evidence="9" id="KW-0902">Two-component regulatory system</keyword>
<dbReference type="AlphaFoldDB" id="A0A2T2XLK0"/>
<dbReference type="FunFam" id="1.10.287.130:FF:000001">
    <property type="entry name" value="Two-component sensor histidine kinase"/>
    <property type="match status" value="1"/>
</dbReference>
<dbReference type="CDD" id="cd00075">
    <property type="entry name" value="HATPase"/>
    <property type="match status" value="1"/>
</dbReference>
<dbReference type="GO" id="GO:0005886">
    <property type="term" value="C:plasma membrane"/>
    <property type="evidence" value="ECO:0007669"/>
    <property type="project" value="TreeGrafter"/>
</dbReference>
<dbReference type="Gene3D" id="3.30.565.10">
    <property type="entry name" value="Histidine kinase-like ATPase, C-terminal domain"/>
    <property type="match status" value="1"/>
</dbReference>
<keyword evidence="5" id="KW-0808">Transferase</keyword>
<feature type="domain" description="HAMP" evidence="13">
    <location>
        <begin position="179"/>
        <end position="232"/>
    </location>
</feature>
<reference evidence="14 15" key="1">
    <citation type="journal article" date="2014" name="BMC Genomics">
        <title>Comparison of environmental and isolate Sulfobacillus genomes reveals diverse carbon, sulfur, nitrogen, and hydrogen metabolisms.</title>
        <authorList>
            <person name="Justice N.B."/>
            <person name="Norman A."/>
            <person name="Brown C.T."/>
            <person name="Singh A."/>
            <person name="Thomas B.C."/>
            <person name="Banfield J.F."/>
        </authorList>
    </citation>
    <scope>NUCLEOTIDE SEQUENCE [LARGE SCALE GENOMIC DNA]</scope>
    <source>
        <strain evidence="14">AMDSBA4</strain>
    </source>
</reference>
<dbReference type="Pfam" id="PF00512">
    <property type="entry name" value="HisKA"/>
    <property type="match status" value="1"/>
</dbReference>
<dbReference type="InterPro" id="IPR004358">
    <property type="entry name" value="Sig_transdc_His_kin-like_C"/>
</dbReference>
<dbReference type="SUPFAM" id="SSF55874">
    <property type="entry name" value="ATPase domain of HSP90 chaperone/DNA topoisomerase II/histidine kinase"/>
    <property type="match status" value="1"/>
</dbReference>
<dbReference type="Proteomes" id="UP000242972">
    <property type="component" value="Unassembled WGS sequence"/>
</dbReference>
<dbReference type="PROSITE" id="PS50109">
    <property type="entry name" value="HIS_KIN"/>
    <property type="match status" value="1"/>
</dbReference>
<comment type="subcellular location">
    <subcellularLocation>
        <location evidence="2">Membrane</location>
    </subcellularLocation>
</comment>
<feature type="transmembrane region" description="Helical" evidence="11">
    <location>
        <begin position="156"/>
        <end position="178"/>
    </location>
</feature>
<evidence type="ECO:0000259" key="12">
    <source>
        <dbReference type="PROSITE" id="PS50109"/>
    </source>
</evidence>
<dbReference type="SMART" id="SM00388">
    <property type="entry name" value="HisKA"/>
    <property type="match status" value="1"/>
</dbReference>
<name>A0A2T2XLK0_9FIRM</name>
<keyword evidence="10 11" id="KW-0472">Membrane</keyword>
<evidence type="ECO:0000256" key="2">
    <source>
        <dbReference type="ARBA" id="ARBA00004370"/>
    </source>
</evidence>
<evidence type="ECO:0000256" key="10">
    <source>
        <dbReference type="ARBA" id="ARBA00023136"/>
    </source>
</evidence>
<evidence type="ECO:0000256" key="6">
    <source>
        <dbReference type="ARBA" id="ARBA00022692"/>
    </source>
</evidence>
<dbReference type="PROSITE" id="PS50885">
    <property type="entry name" value="HAMP"/>
    <property type="match status" value="1"/>
</dbReference>
<dbReference type="CDD" id="cd00082">
    <property type="entry name" value="HisKA"/>
    <property type="match status" value="1"/>
</dbReference>
<sequence>MRTKHTLTDQLIGRQILLLAVLVLLIALSQFVILRAVLLNTAAHSLHQEIAVLGPIIHRQLMVDGQLQFRVLATILSARLSTSGVNLIIADNTGQIVSTSPRLIGPTPPPVVSGHYFLWQGYLVVSSRLGDPYFPDGRIWLLSPMAHIDDILSRDIFLVAALGALMLAVAAWVGSVIVRRSLVPLEKIRASTIRIAQGDIGHTTNLGNAPAELAELGDAINTMSLAIKELFDQEKLLAEQMRRFVADASHELRTPLTAINGFLSIIQQDDLSPEERQRGMDTIRHEGHRMARLVNQLLTLSRIDTLPQTAVAPVPLDLEAWVRHVKPMLAPLVKPHRLDYQITPVTVQADPDRLTEIVLNLVENAARYSPPGEPIEVVISHSNDYGIIEVKDRGPGLNPQDLPHIFDRFYRSDQARTSSSGGTGLGLSIVSALTQAQGGTVEAHNRPSPEHGAIFRVKLPLASGSPES</sequence>
<evidence type="ECO:0000256" key="9">
    <source>
        <dbReference type="ARBA" id="ARBA00023012"/>
    </source>
</evidence>
<organism evidence="14 15">
    <name type="scientific">Sulfobacillus benefaciens</name>
    <dbReference type="NCBI Taxonomy" id="453960"/>
    <lineage>
        <taxon>Bacteria</taxon>
        <taxon>Bacillati</taxon>
        <taxon>Bacillota</taxon>
        <taxon>Clostridia</taxon>
        <taxon>Eubacteriales</taxon>
        <taxon>Clostridiales Family XVII. Incertae Sedis</taxon>
        <taxon>Sulfobacillus</taxon>
    </lineage>
</organism>
<dbReference type="GO" id="GO:0000155">
    <property type="term" value="F:phosphorelay sensor kinase activity"/>
    <property type="evidence" value="ECO:0007669"/>
    <property type="project" value="InterPro"/>
</dbReference>
<dbReference type="CDD" id="cd06225">
    <property type="entry name" value="HAMP"/>
    <property type="match status" value="1"/>
</dbReference>
<comment type="catalytic activity">
    <reaction evidence="1">
        <text>ATP + protein L-histidine = ADP + protein N-phospho-L-histidine.</text>
        <dbReference type="EC" id="2.7.13.3"/>
    </reaction>
</comment>
<evidence type="ECO:0000256" key="11">
    <source>
        <dbReference type="SAM" id="Phobius"/>
    </source>
</evidence>
<dbReference type="Pfam" id="PF02518">
    <property type="entry name" value="HATPase_c"/>
    <property type="match status" value="1"/>
</dbReference>
<dbReference type="Pfam" id="PF00672">
    <property type="entry name" value="HAMP"/>
    <property type="match status" value="1"/>
</dbReference>
<protein>
    <recommendedName>
        <fullName evidence="3">histidine kinase</fullName>
        <ecNumber evidence="3">2.7.13.3</ecNumber>
    </recommendedName>
</protein>
<gene>
    <name evidence="14" type="ORF">C7B46_01505</name>
</gene>
<dbReference type="SMART" id="SM00387">
    <property type="entry name" value="HATPase_c"/>
    <property type="match status" value="1"/>
</dbReference>
<evidence type="ECO:0000256" key="3">
    <source>
        <dbReference type="ARBA" id="ARBA00012438"/>
    </source>
</evidence>
<dbReference type="SUPFAM" id="SSF47384">
    <property type="entry name" value="Homodimeric domain of signal transducing histidine kinase"/>
    <property type="match status" value="1"/>
</dbReference>
<evidence type="ECO:0000256" key="7">
    <source>
        <dbReference type="ARBA" id="ARBA00022777"/>
    </source>
</evidence>
<dbReference type="InterPro" id="IPR005467">
    <property type="entry name" value="His_kinase_dom"/>
</dbReference>
<evidence type="ECO:0000313" key="15">
    <source>
        <dbReference type="Proteomes" id="UP000242972"/>
    </source>
</evidence>
<proteinExistence type="predicted"/>
<keyword evidence="8 11" id="KW-1133">Transmembrane helix</keyword>
<keyword evidence="6 11" id="KW-0812">Transmembrane</keyword>
<feature type="transmembrane region" description="Helical" evidence="11">
    <location>
        <begin position="16"/>
        <end position="38"/>
    </location>
</feature>
<dbReference type="EC" id="2.7.13.3" evidence="3"/>
<feature type="domain" description="Histidine kinase" evidence="12">
    <location>
        <begin position="247"/>
        <end position="463"/>
    </location>
</feature>
<comment type="caution">
    <text evidence="14">The sequence shown here is derived from an EMBL/GenBank/DDBJ whole genome shotgun (WGS) entry which is preliminary data.</text>
</comment>
<keyword evidence="7 14" id="KW-0418">Kinase</keyword>
<dbReference type="InterPro" id="IPR050428">
    <property type="entry name" value="TCS_sensor_his_kinase"/>
</dbReference>
<accession>A0A2T2XLK0</accession>
<evidence type="ECO:0000256" key="5">
    <source>
        <dbReference type="ARBA" id="ARBA00022679"/>
    </source>
</evidence>